<proteinExistence type="inferred from homology"/>
<comment type="caution">
    <text evidence="10">The sequence shown here is derived from an EMBL/GenBank/DDBJ whole genome shotgun (WGS) entry which is preliminary data.</text>
</comment>
<keyword evidence="7" id="KW-0812">Transmembrane</keyword>
<organism evidence="10 11">
    <name type="scientific">Sinosporangium siamense</name>
    <dbReference type="NCBI Taxonomy" id="1367973"/>
    <lineage>
        <taxon>Bacteria</taxon>
        <taxon>Bacillati</taxon>
        <taxon>Actinomycetota</taxon>
        <taxon>Actinomycetes</taxon>
        <taxon>Streptosporangiales</taxon>
        <taxon>Streptosporangiaceae</taxon>
        <taxon>Sinosporangium</taxon>
    </lineage>
</organism>
<sequence>MKTAVRGAASALLALLAGLAIWHSAAEPEEGVLEIAATLRCPDCQAASAAESRSEMAGAMRTEIARRFAQGQDAEEIREYFRGRYGDWILLTPRASGIALLVWLAPVLALLVAGLIVVRVYRPRAVASAPARGAGLTVLVVLAVAGGGFTVMLTRTPAPPMPASAGAVDPLTRGRALQERGDLHGAIEVFRQAVQDRPGHRTARCLLAFALLKAGLPAEAVAALRPLIRRSPDDPDVLLVLGSARYALDPEHGRRTLRRFLAAAPPGHPARAQVGQLLEQGHNPKGRSR</sequence>
<feature type="transmembrane region" description="Helical" evidence="7">
    <location>
        <begin position="98"/>
        <end position="121"/>
    </location>
</feature>
<evidence type="ECO:0000256" key="4">
    <source>
        <dbReference type="ARBA" id="ARBA00022729"/>
    </source>
</evidence>
<keyword evidence="2 7" id="KW-0349">Heme</keyword>
<dbReference type="GO" id="GO:0017004">
    <property type="term" value="P:cytochrome complex assembly"/>
    <property type="evidence" value="ECO:0007669"/>
    <property type="project" value="UniProtKB-KW"/>
</dbReference>
<dbReference type="CDD" id="cd16378">
    <property type="entry name" value="CcmH_N"/>
    <property type="match status" value="1"/>
</dbReference>
<dbReference type="PANTHER" id="PTHR47870:SF1">
    <property type="entry name" value="CYTOCHROME C-TYPE BIOGENESIS PROTEIN CCMH"/>
    <property type="match status" value="1"/>
</dbReference>
<evidence type="ECO:0000313" key="11">
    <source>
        <dbReference type="Proteomes" id="UP000606172"/>
    </source>
</evidence>
<dbReference type="RefSeq" id="WP_204029087.1">
    <property type="nucleotide sequence ID" value="NZ_BOOW01000030.1"/>
</dbReference>
<dbReference type="InterPro" id="IPR038297">
    <property type="entry name" value="CcmH/CycL/NrfF/Ccl2_sf"/>
</dbReference>
<evidence type="ECO:0000256" key="6">
    <source>
        <dbReference type="ARBA" id="ARBA00023004"/>
    </source>
</evidence>
<dbReference type="Gene3D" id="1.10.8.640">
    <property type="entry name" value="Cytochrome C biogenesis protein"/>
    <property type="match status" value="1"/>
</dbReference>
<dbReference type="Pfam" id="PF03918">
    <property type="entry name" value="CcmH"/>
    <property type="match status" value="1"/>
</dbReference>
<dbReference type="GO" id="GO:0046872">
    <property type="term" value="F:metal ion binding"/>
    <property type="evidence" value="ECO:0007669"/>
    <property type="project" value="UniProtKB-KW"/>
</dbReference>
<evidence type="ECO:0000313" key="10">
    <source>
        <dbReference type="EMBL" id="GII94528.1"/>
    </source>
</evidence>
<evidence type="ECO:0000256" key="8">
    <source>
        <dbReference type="SAM" id="MobiDB-lite"/>
    </source>
</evidence>
<keyword evidence="11" id="KW-1185">Reference proteome</keyword>
<dbReference type="PANTHER" id="PTHR47870">
    <property type="entry name" value="CYTOCHROME C-TYPE BIOGENESIS PROTEIN CCMH"/>
    <property type="match status" value="1"/>
</dbReference>
<comment type="similarity">
    <text evidence="1 7">Belongs to the CcmH/CycL/Ccl2/NrfF family.</text>
</comment>
<keyword evidence="4 7" id="KW-0732">Signal</keyword>
<dbReference type="SUPFAM" id="SSF48452">
    <property type="entry name" value="TPR-like"/>
    <property type="match status" value="1"/>
</dbReference>
<feature type="region of interest" description="Disordered" evidence="8">
    <location>
        <begin position="266"/>
        <end position="289"/>
    </location>
</feature>
<evidence type="ECO:0000259" key="9">
    <source>
        <dbReference type="Pfam" id="PF03918"/>
    </source>
</evidence>
<keyword evidence="3 7" id="KW-0479">Metal-binding</keyword>
<feature type="transmembrane region" description="Helical" evidence="7">
    <location>
        <begin position="133"/>
        <end position="153"/>
    </location>
</feature>
<evidence type="ECO:0000256" key="1">
    <source>
        <dbReference type="ARBA" id="ARBA00010342"/>
    </source>
</evidence>
<name>A0A919RIP1_9ACTN</name>
<keyword evidence="5" id="KW-0201">Cytochrome c-type biogenesis</keyword>
<keyword evidence="7" id="KW-1133">Transmembrane helix</keyword>
<feature type="signal peptide" evidence="7">
    <location>
        <begin position="1"/>
        <end position="25"/>
    </location>
</feature>
<dbReference type="InterPro" id="IPR051263">
    <property type="entry name" value="C-type_cytochrome_biogenesis"/>
</dbReference>
<dbReference type="EMBL" id="BOOW01000030">
    <property type="protein sequence ID" value="GII94528.1"/>
    <property type="molecule type" value="Genomic_DNA"/>
</dbReference>
<evidence type="ECO:0000256" key="7">
    <source>
        <dbReference type="RuleBase" id="RU364112"/>
    </source>
</evidence>
<accession>A0A919RIP1</accession>
<dbReference type="AlphaFoldDB" id="A0A919RIP1"/>
<gene>
    <name evidence="10" type="ORF">Ssi02_47590</name>
</gene>
<dbReference type="Proteomes" id="UP000606172">
    <property type="component" value="Unassembled WGS sequence"/>
</dbReference>
<dbReference type="GO" id="GO:0005886">
    <property type="term" value="C:plasma membrane"/>
    <property type="evidence" value="ECO:0007669"/>
    <property type="project" value="TreeGrafter"/>
</dbReference>
<protein>
    <recommendedName>
        <fullName evidence="7">Cytochrome c-type biogenesis protein</fullName>
    </recommendedName>
</protein>
<evidence type="ECO:0000256" key="3">
    <source>
        <dbReference type="ARBA" id="ARBA00022723"/>
    </source>
</evidence>
<keyword evidence="7" id="KW-0472">Membrane</keyword>
<dbReference type="Gene3D" id="1.25.40.10">
    <property type="entry name" value="Tetratricopeptide repeat domain"/>
    <property type="match status" value="1"/>
</dbReference>
<feature type="domain" description="CcmH/CycL/Ccl2/NrfF N-terminal" evidence="9">
    <location>
        <begin position="26"/>
        <end position="129"/>
    </location>
</feature>
<dbReference type="Pfam" id="PF14559">
    <property type="entry name" value="TPR_19"/>
    <property type="match status" value="1"/>
</dbReference>
<comment type="function">
    <text evidence="7">Possible subunit of a heme lyase.</text>
</comment>
<dbReference type="InterPro" id="IPR005616">
    <property type="entry name" value="CcmH/CycL/Ccl2/NrfF_N"/>
</dbReference>
<reference evidence="10" key="1">
    <citation type="submission" date="2021-01" db="EMBL/GenBank/DDBJ databases">
        <title>Whole genome shotgun sequence of Sinosporangium siamense NBRC 109515.</title>
        <authorList>
            <person name="Komaki H."/>
            <person name="Tamura T."/>
        </authorList>
    </citation>
    <scope>NUCLEOTIDE SEQUENCE</scope>
    <source>
        <strain evidence="10">NBRC 109515</strain>
    </source>
</reference>
<keyword evidence="6 7" id="KW-0408">Iron</keyword>
<evidence type="ECO:0000256" key="5">
    <source>
        <dbReference type="ARBA" id="ARBA00022748"/>
    </source>
</evidence>
<feature type="chain" id="PRO_5038156371" description="Cytochrome c-type biogenesis protein" evidence="7">
    <location>
        <begin position="26"/>
        <end position="289"/>
    </location>
</feature>
<evidence type="ECO:0000256" key="2">
    <source>
        <dbReference type="ARBA" id="ARBA00022617"/>
    </source>
</evidence>
<dbReference type="InterPro" id="IPR011990">
    <property type="entry name" value="TPR-like_helical_dom_sf"/>
</dbReference>